<dbReference type="PANTHER" id="PTHR40661">
    <property type="match status" value="1"/>
</dbReference>
<dbReference type="InterPro" id="IPR015927">
    <property type="entry name" value="Peptidase_S24_S26A/B/C"/>
</dbReference>
<dbReference type="GO" id="GO:0003677">
    <property type="term" value="F:DNA binding"/>
    <property type="evidence" value="ECO:0007669"/>
    <property type="project" value="UniProtKB-KW"/>
</dbReference>
<evidence type="ECO:0000256" key="1">
    <source>
        <dbReference type="ARBA" id="ARBA00023015"/>
    </source>
</evidence>
<keyword evidence="3" id="KW-0804">Transcription</keyword>
<dbReference type="InterPro" id="IPR001387">
    <property type="entry name" value="Cro/C1-type_HTH"/>
</dbReference>
<dbReference type="RefSeq" id="WP_118989668.1">
    <property type="nucleotide sequence ID" value="NZ_CP023434.1"/>
</dbReference>
<dbReference type="SMART" id="SM00530">
    <property type="entry name" value="HTH_XRE"/>
    <property type="match status" value="1"/>
</dbReference>
<dbReference type="Gene3D" id="2.10.109.10">
    <property type="entry name" value="Umud Fragment, subunit A"/>
    <property type="match status" value="1"/>
</dbReference>
<dbReference type="KEGG" id="abae:CL176_01220"/>
<accession>A0A347WI37</accession>
<dbReference type="Pfam" id="PF00717">
    <property type="entry name" value="Peptidase_S24"/>
    <property type="match status" value="1"/>
</dbReference>
<dbReference type="InterPro" id="IPR010982">
    <property type="entry name" value="Lambda_DNA-bd_dom_sf"/>
</dbReference>
<keyword evidence="6" id="KW-1185">Reference proteome</keyword>
<dbReference type="SUPFAM" id="SSF51306">
    <property type="entry name" value="LexA/Signal peptidase"/>
    <property type="match status" value="1"/>
</dbReference>
<dbReference type="Gene3D" id="1.10.260.40">
    <property type="entry name" value="lambda repressor-like DNA-binding domains"/>
    <property type="match status" value="1"/>
</dbReference>
<dbReference type="OrthoDB" id="9802364at2"/>
<dbReference type="AlphaFoldDB" id="A0A347WI37"/>
<name>A0A347WI37_9LACT</name>
<evidence type="ECO:0000256" key="2">
    <source>
        <dbReference type="ARBA" id="ARBA00023125"/>
    </source>
</evidence>
<dbReference type="CDD" id="cd06529">
    <property type="entry name" value="S24_LexA-like"/>
    <property type="match status" value="1"/>
</dbReference>
<gene>
    <name evidence="5" type="ORF">CL176_01220</name>
</gene>
<evidence type="ECO:0000256" key="3">
    <source>
        <dbReference type="ARBA" id="ARBA00023163"/>
    </source>
</evidence>
<dbReference type="SUPFAM" id="SSF47413">
    <property type="entry name" value="lambda repressor-like DNA-binding domains"/>
    <property type="match status" value="1"/>
</dbReference>
<dbReference type="InterPro" id="IPR039418">
    <property type="entry name" value="LexA-like"/>
</dbReference>
<dbReference type="EMBL" id="CP023434">
    <property type="protein sequence ID" value="AXY24744.1"/>
    <property type="molecule type" value="Genomic_DNA"/>
</dbReference>
<reference evidence="5 6" key="1">
    <citation type="submission" date="2017-09" db="EMBL/GenBank/DDBJ databases">
        <title>Complete genome sequence of Oxytococcus suis strain ZY16052.</title>
        <authorList>
            <person name="Li F."/>
        </authorList>
    </citation>
    <scope>NUCLEOTIDE SEQUENCE [LARGE SCALE GENOMIC DNA]</scope>
    <source>
        <strain evidence="5 6">ZY16052</strain>
    </source>
</reference>
<dbReference type="PANTHER" id="PTHR40661:SF1">
    <property type="entry name" value="HTH CRO_C1-TYPE DOMAIN-CONTAINING PROTEIN"/>
    <property type="match status" value="1"/>
</dbReference>
<keyword evidence="2" id="KW-0238">DNA-binding</keyword>
<evidence type="ECO:0000313" key="5">
    <source>
        <dbReference type="EMBL" id="AXY24744.1"/>
    </source>
</evidence>
<dbReference type="PROSITE" id="PS50943">
    <property type="entry name" value="HTH_CROC1"/>
    <property type="match status" value="1"/>
</dbReference>
<proteinExistence type="predicted"/>
<sequence length="248" mass="27998">MINIGGNIKALRNMKGLTLEEMANELNSKYPGEINFNKGKISKWENGKDRPLLSSAAILADYFEISIDDLISKDVNLTTDETHIDNIFYTDTIRNIIDVSMKLSDFRQENVYSYAEYQLEEQNNTESIQEQSIIYGRSTAAGTARFVDDADAYEVRPDSIVPKGADELVEVVGDSMEPLIHNGDKVYIRHQPTVEQGEVAIVRIENEGVTCKRVYIDEDTITLKSENKKYDDMKFSPSQISVLGKVLL</sequence>
<dbReference type="CDD" id="cd00093">
    <property type="entry name" value="HTH_XRE"/>
    <property type="match status" value="1"/>
</dbReference>
<evidence type="ECO:0000313" key="6">
    <source>
        <dbReference type="Proteomes" id="UP000263232"/>
    </source>
</evidence>
<protein>
    <submittedName>
        <fullName evidence="5">Multidrug transporter</fullName>
    </submittedName>
</protein>
<keyword evidence="1" id="KW-0805">Transcription regulation</keyword>
<organism evidence="5 6">
    <name type="scientific">Suicoccus acidiformans</name>
    <dbReference type="NCBI Taxonomy" id="2036206"/>
    <lineage>
        <taxon>Bacteria</taxon>
        <taxon>Bacillati</taxon>
        <taxon>Bacillota</taxon>
        <taxon>Bacilli</taxon>
        <taxon>Lactobacillales</taxon>
        <taxon>Aerococcaceae</taxon>
        <taxon>Suicoccus</taxon>
    </lineage>
</organism>
<dbReference type="Proteomes" id="UP000263232">
    <property type="component" value="Chromosome"/>
</dbReference>
<evidence type="ECO:0000259" key="4">
    <source>
        <dbReference type="PROSITE" id="PS50943"/>
    </source>
</evidence>
<dbReference type="InterPro" id="IPR036286">
    <property type="entry name" value="LexA/Signal_pep-like_sf"/>
</dbReference>
<feature type="domain" description="HTH cro/C1-type" evidence="4">
    <location>
        <begin position="8"/>
        <end position="70"/>
    </location>
</feature>